<evidence type="ECO:0000256" key="1">
    <source>
        <dbReference type="SAM" id="MobiDB-lite"/>
    </source>
</evidence>
<reference evidence="2 3" key="1">
    <citation type="journal article" date="2022" name="Nat. Ecol. Evol.">
        <title>A masculinizing supergene underlies an exaggerated male reproductive morph in a spider.</title>
        <authorList>
            <person name="Hendrickx F."/>
            <person name="De Corte Z."/>
            <person name="Sonet G."/>
            <person name="Van Belleghem S.M."/>
            <person name="Kostlbacher S."/>
            <person name="Vangestel C."/>
        </authorList>
    </citation>
    <scope>NUCLEOTIDE SEQUENCE [LARGE SCALE GENOMIC DNA]</scope>
    <source>
        <strain evidence="2">W744_W776</strain>
    </source>
</reference>
<evidence type="ECO:0000313" key="3">
    <source>
        <dbReference type="Proteomes" id="UP000827092"/>
    </source>
</evidence>
<proteinExistence type="predicted"/>
<dbReference type="Proteomes" id="UP000827092">
    <property type="component" value="Unassembled WGS sequence"/>
</dbReference>
<keyword evidence="3" id="KW-1185">Reference proteome</keyword>
<organism evidence="2 3">
    <name type="scientific">Oedothorax gibbosus</name>
    <dbReference type="NCBI Taxonomy" id="931172"/>
    <lineage>
        <taxon>Eukaryota</taxon>
        <taxon>Metazoa</taxon>
        <taxon>Ecdysozoa</taxon>
        <taxon>Arthropoda</taxon>
        <taxon>Chelicerata</taxon>
        <taxon>Arachnida</taxon>
        <taxon>Araneae</taxon>
        <taxon>Araneomorphae</taxon>
        <taxon>Entelegynae</taxon>
        <taxon>Araneoidea</taxon>
        <taxon>Linyphiidae</taxon>
        <taxon>Erigoninae</taxon>
        <taxon>Oedothorax</taxon>
    </lineage>
</organism>
<dbReference type="AlphaFoldDB" id="A0AAV6THS2"/>
<protein>
    <submittedName>
        <fullName evidence="2">Uncharacterized protein</fullName>
    </submittedName>
</protein>
<name>A0AAV6THS2_9ARAC</name>
<feature type="non-terminal residue" evidence="2">
    <location>
        <position position="1"/>
    </location>
</feature>
<feature type="region of interest" description="Disordered" evidence="1">
    <location>
        <begin position="1"/>
        <end position="30"/>
    </location>
</feature>
<evidence type="ECO:0000313" key="2">
    <source>
        <dbReference type="EMBL" id="KAG8171417.1"/>
    </source>
</evidence>
<sequence>SLTCGSDRGLSLSPAAPPRAEEPSEAAVRVEAGGGEVKHRLTLLVLKAKSISTWKSQYD</sequence>
<gene>
    <name evidence="2" type="ORF">JTE90_028624</name>
</gene>
<accession>A0AAV6THS2</accession>
<dbReference type="EMBL" id="JAFNEN010004004">
    <property type="protein sequence ID" value="KAG8171417.1"/>
    <property type="molecule type" value="Genomic_DNA"/>
</dbReference>
<comment type="caution">
    <text evidence="2">The sequence shown here is derived from an EMBL/GenBank/DDBJ whole genome shotgun (WGS) entry which is preliminary data.</text>
</comment>